<keyword evidence="3" id="KW-1185">Reference proteome</keyword>
<dbReference type="InterPro" id="IPR001214">
    <property type="entry name" value="SET_dom"/>
</dbReference>
<gene>
    <name evidence="2" type="ORF">N7496_004104</name>
</gene>
<dbReference type="PROSITE" id="PS50280">
    <property type="entry name" value="SET"/>
    <property type="match status" value="1"/>
</dbReference>
<dbReference type="Proteomes" id="UP001147782">
    <property type="component" value="Unassembled WGS sequence"/>
</dbReference>
<dbReference type="RefSeq" id="XP_056559247.1">
    <property type="nucleotide sequence ID" value="XM_056697035.1"/>
</dbReference>
<dbReference type="AlphaFoldDB" id="A0A9W9SNC9"/>
<evidence type="ECO:0000313" key="3">
    <source>
        <dbReference type="Proteomes" id="UP001147782"/>
    </source>
</evidence>
<dbReference type="EMBL" id="JAPZBS010000002">
    <property type="protein sequence ID" value="KAJ5381676.1"/>
    <property type="molecule type" value="Genomic_DNA"/>
</dbReference>
<dbReference type="SUPFAM" id="SSF82199">
    <property type="entry name" value="SET domain"/>
    <property type="match status" value="1"/>
</dbReference>
<dbReference type="InterPro" id="IPR046341">
    <property type="entry name" value="SET_dom_sf"/>
</dbReference>
<evidence type="ECO:0000313" key="2">
    <source>
        <dbReference type="EMBL" id="KAJ5381676.1"/>
    </source>
</evidence>
<name>A0A9W9SNC9_9EURO</name>
<sequence length="203" mass="22859">MSAQHPYRQLKIPPEAPFELKPSSGKGWGGHDITDDDVLKGLREASQDKISEFFLLKSDAAEILADLTHAFLSNHFALVLTGNLNAHHNDPTAQGLFILLSRFNHSCIPNASMPMNKGDSISCVASKDTRPGEEITFAYFDARLEMTRVRFQSKRSSEIATRALKQDTWLKKWQVASELYGRPDPSDHMASMELLHWRSKGMF</sequence>
<reference evidence="2" key="2">
    <citation type="journal article" date="2023" name="IMA Fungus">
        <title>Comparative genomic study of the Penicillium genus elucidates a diverse pangenome and 15 lateral gene transfer events.</title>
        <authorList>
            <person name="Petersen C."/>
            <person name="Sorensen T."/>
            <person name="Nielsen M.R."/>
            <person name="Sondergaard T.E."/>
            <person name="Sorensen J.L."/>
            <person name="Fitzpatrick D.A."/>
            <person name="Frisvad J.C."/>
            <person name="Nielsen K.L."/>
        </authorList>
    </citation>
    <scope>NUCLEOTIDE SEQUENCE</scope>
    <source>
        <strain evidence="2">IBT 29864</strain>
    </source>
</reference>
<dbReference type="GeneID" id="81436212"/>
<dbReference type="PANTHER" id="PTHR12197">
    <property type="entry name" value="HISTONE-LYSINE N-METHYLTRANSFERASE SMYD"/>
    <property type="match status" value="1"/>
</dbReference>
<comment type="caution">
    <text evidence="2">The sequence shown here is derived from an EMBL/GenBank/DDBJ whole genome shotgun (WGS) entry which is preliminary data.</text>
</comment>
<dbReference type="InterPro" id="IPR050869">
    <property type="entry name" value="H3K4_H4K5_MeTrfase"/>
</dbReference>
<reference evidence="2" key="1">
    <citation type="submission" date="2022-11" db="EMBL/GenBank/DDBJ databases">
        <authorList>
            <person name="Petersen C."/>
        </authorList>
    </citation>
    <scope>NUCLEOTIDE SEQUENCE</scope>
    <source>
        <strain evidence="2">IBT 29864</strain>
    </source>
</reference>
<evidence type="ECO:0000259" key="1">
    <source>
        <dbReference type="PROSITE" id="PS50280"/>
    </source>
</evidence>
<dbReference type="OrthoDB" id="265717at2759"/>
<dbReference type="Pfam" id="PF00856">
    <property type="entry name" value="SET"/>
    <property type="match status" value="1"/>
</dbReference>
<organism evidence="2 3">
    <name type="scientific">Penicillium cataractarum</name>
    <dbReference type="NCBI Taxonomy" id="2100454"/>
    <lineage>
        <taxon>Eukaryota</taxon>
        <taxon>Fungi</taxon>
        <taxon>Dikarya</taxon>
        <taxon>Ascomycota</taxon>
        <taxon>Pezizomycotina</taxon>
        <taxon>Eurotiomycetes</taxon>
        <taxon>Eurotiomycetidae</taxon>
        <taxon>Eurotiales</taxon>
        <taxon>Aspergillaceae</taxon>
        <taxon>Penicillium</taxon>
    </lineage>
</organism>
<accession>A0A9W9SNC9</accession>
<proteinExistence type="predicted"/>
<protein>
    <submittedName>
        <fullName evidence="2">SET domain-containing protein</fullName>
    </submittedName>
</protein>
<feature type="domain" description="SET" evidence="1">
    <location>
        <begin position="16"/>
        <end position="140"/>
    </location>
</feature>
<dbReference type="Gene3D" id="2.170.270.10">
    <property type="entry name" value="SET domain"/>
    <property type="match status" value="1"/>
</dbReference>